<sequence length="392" mass="44144">MSGSKGSSDMRSVMYSGKHALLPPKSPFPSLSPAYADYVPNPPVATKAVQRPREGYAHHQRTSSESFLMEEQPSWLDDLLNEPETPVRKGGHRRSSSDSFAYIDVASIGNLDYMAQGDYKYRNMVPKAGWRSQDFDHRASLHNELKYVKHKNKPWESPVHASPHASSGLPSAKDNVASQNSGPSCALQEVEKTPLPSGEKQDQVEASPNDSKGSSERKDRAKSSSSDTDTKRAKQQFAQRSRVRKLQYIAELERNVQALQLEGSEVSAEIGFLNQQNLILSMENKALEQRLESLAQEQLIKYMEHEVLEREIVRLRALYQQQQQQQQPQSSSTHQRSNSKDLDSQFAKLSLKHKGSTSSRNVEVVDSLHLRALEHYAMENGENRNRIAGLYN</sequence>
<feature type="compositionally biased region" description="Basic and acidic residues" evidence="2">
    <location>
        <begin position="213"/>
        <end position="232"/>
    </location>
</feature>
<dbReference type="AlphaFoldDB" id="A0A218XIW7"/>
<dbReference type="EMBL" id="MTKT01001287">
    <property type="protein sequence ID" value="OWM84887.1"/>
    <property type="molecule type" value="Genomic_DNA"/>
</dbReference>
<feature type="compositionally biased region" description="Low complexity" evidence="2">
    <location>
        <begin position="323"/>
        <end position="332"/>
    </location>
</feature>
<dbReference type="PANTHER" id="PTHR46835">
    <property type="entry name" value="BASIC-LEUCINE ZIPPER (BZIP) TRANSCRIPTION FACTOR FAMILY PROTEIN-RELATED"/>
    <property type="match status" value="1"/>
</dbReference>
<organism evidence="4 5">
    <name type="scientific">Punica granatum</name>
    <name type="common">Pomegranate</name>
    <dbReference type="NCBI Taxonomy" id="22663"/>
    <lineage>
        <taxon>Eukaryota</taxon>
        <taxon>Viridiplantae</taxon>
        <taxon>Streptophyta</taxon>
        <taxon>Embryophyta</taxon>
        <taxon>Tracheophyta</taxon>
        <taxon>Spermatophyta</taxon>
        <taxon>Magnoliopsida</taxon>
        <taxon>eudicotyledons</taxon>
        <taxon>Gunneridae</taxon>
        <taxon>Pentapetalae</taxon>
        <taxon>rosids</taxon>
        <taxon>malvids</taxon>
        <taxon>Myrtales</taxon>
        <taxon>Lythraceae</taxon>
        <taxon>Punica</taxon>
    </lineage>
</organism>
<dbReference type="GO" id="GO:0003700">
    <property type="term" value="F:DNA-binding transcription factor activity"/>
    <property type="evidence" value="ECO:0007669"/>
    <property type="project" value="InterPro"/>
</dbReference>
<comment type="subcellular location">
    <subcellularLocation>
        <location evidence="1">Nucleus</location>
    </subcellularLocation>
</comment>
<dbReference type="SUPFAM" id="SSF57959">
    <property type="entry name" value="Leucine zipper domain"/>
    <property type="match status" value="1"/>
</dbReference>
<feature type="domain" description="BZIP" evidence="3">
    <location>
        <begin position="227"/>
        <end position="286"/>
    </location>
</feature>
<dbReference type="CDD" id="cd14703">
    <property type="entry name" value="bZIP_plant_RF2"/>
    <property type="match status" value="1"/>
</dbReference>
<name>A0A218XIW7_PUNGR</name>
<feature type="region of interest" description="Disordered" evidence="2">
    <location>
        <begin position="154"/>
        <end position="239"/>
    </location>
</feature>
<evidence type="ECO:0000256" key="1">
    <source>
        <dbReference type="ARBA" id="ARBA00004123"/>
    </source>
</evidence>
<evidence type="ECO:0000313" key="5">
    <source>
        <dbReference type="Proteomes" id="UP000197138"/>
    </source>
</evidence>
<gene>
    <name evidence="4" type="ORF">CDL15_Pgr027674</name>
</gene>
<dbReference type="InterPro" id="IPR044797">
    <property type="entry name" value="At4g06598-like"/>
</dbReference>
<dbReference type="InterPro" id="IPR004827">
    <property type="entry name" value="bZIP"/>
</dbReference>
<reference evidence="5" key="1">
    <citation type="journal article" date="2017" name="Plant J.">
        <title>The pomegranate (Punica granatum L.) genome and the genomics of punicalagin biosynthesis.</title>
        <authorList>
            <person name="Qin G."/>
            <person name="Xu C."/>
            <person name="Ming R."/>
            <person name="Tang H."/>
            <person name="Guyot R."/>
            <person name="Kramer E.M."/>
            <person name="Hu Y."/>
            <person name="Yi X."/>
            <person name="Qi Y."/>
            <person name="Xu X."/>
            <person name="Gao Z."/>
            <person name="Pan H."/>
            <person name="Jian J."/>
            <person name="Tian Y."/>
            <person name="Yue Z."/>
            <person name="Xu Y."/>
        </authorList>
    </citation>
    <scope>NUCLEOTIDE SEQUENCE [LARGE SCALE GENOMIC DNA]</scope>
    <source>
        <strain evidence="5">cv. Dabenzi</strain>
    </source>
</reference>
<comment type="caution">
    <text evidence="4">The sequence shown here is derived from an EMBL/GenBank/DDBJ whole genome shotgun (WGS) entry which is preliminary data.</text>
</comment>
<dbReference type="Gene3D" id="1.20.5.170">
    <property type="match status" value="1"/>
</dbReference>
<feature type="region of interest" description="Disordered" evidence="2">
    <location>
        <begin position="49"/>
        <end position="68"/>
    </location>
</feature>
<evidence type="ECO:0000313" key="4">
    <source>
        <dbReference type="EMBL" id="OWM84887.1"/>
    </source>
</evidence>
<accession>A0A218XIW7</accession>
<protein>
    <recommendedName>
        <fullName evidence="3">BZIP domain-containing protein</fullName>
    </recommendedName>
</protein>
<proteinExistence type="predicted"/>
<feature type="region of interest" description="Disordered" evidence="2">
    <location>
        <begin position="323"/>
        <end position="342"/>
    </location>
</feature>
<evidence type="ECO:0000259" key="3">
    <source>
        <dbReference type="SMART" id="SM00338"/>
    </source>
</evidence>
<dbReference type="SMART" id="SM00338">
    <property type="entry name" value="BRLZ"/>
    <property type="match status" value="1"/>
</dbReference>
<dbReference type="GO" id="GO:0005634">
    <property type="term" value="C:nucleus"/>
    <property type="evidence" value="ECO:0007669"/>
    <property type="project" value="UniProtKB-SubCell"/>
</dbReference>
<dbReference type="InterPro" id="IPR046347">
    <property type="entry name" value="bZIP_sf"/>
</dbReference>
<evidence type="ECO:0000256" key="2">
    <source>
        <dbReference type="SAM" id="MobiDB-lite"/>
    </source>
</evidence>
<dbReference type="InterPro" id="IPR044759">
    <property type="entry name" value="bZIP_RF2"/>
</dbReference>
<dbReference type="Proteomes" id="UP000197138">
    <property type="component" value="Unassembled WGS sequence"/>
</dbReference>
<dbReference type="PANTHER" id="PTHR46835:SF3">
    <property type="entry name" value="BASIC-LEUCINE ZIPPER (BZIP) TRANSCRIPTION FACTOR FAMILY PROTEIN"/>
    <property type="match status" value="1"/>
</dbReference>